<feature type="non-terminal residue" evidence="1">
    <location>
        <position position="216"/>
    </location>
</feature>
<evidence type="ECO:0000313" key="1">
    <source>
        <dbReference type="EMBL" id="KKL61255.1"/>
    </source>
</evidence>
<sequence length="216" mass="23938">MAFTLTNWNALIQAANIKRQQAIDANCIAPTSDLSEVTDPHLLSIANITSMQNFLKILCDDDSFSDIPNYWSQQIYNELADHILNVAPCNCCQSGTVRGVREDSYTLIGYNAAAFRSNMCATKFHETEGVAAALVAVNEWENLENMLIAGDTEENVNAQVTILNLAASNAWDLATLAETERHYLESRHSFISTGSIKTSNPIFVGGKWHWCHTHVD</sequence>
<dbReference type="EMBL" id="LAZR01028875">
    <property type="protein sequence ID" value="KKL61255.1"/>
    <property type="molecule type" value="Genomic_DNA"/>
</dbReference>
<dbReference type="AlphaFoldDB" id="A0A0F9FVB2"/>
<comment type="caution">
    <text evidence="1">The sequence shown here is derived from an EMBL/GenBank/DDBJ whole genome shotgun (WGS) entry which is preliminary data.</text>
</comment>
<reference evidence="1" key="1">
    <citation type="journal article" date="2015" name="Nature">
        <title>Complex archaea that bridge the gap between prokaryotes and eukaryotes.</title>
        <authorList>
            <person name="Spang A."/>
            <person name="Saw J.H."/>
            <person name="Jorgensen S.L."/>
            <person name="Zaremba-Niedzwiedzka K."/>
            <person name="Martijn J."/>
            <person name="Lind A.E."/>
            <person name="van Eijk R."/>
            <person name="Schleper C."/>
            <person name="Guy L."/>
            <person name="Ettema T.J."/>
        </authorList>
    </citation>
    <scope>NUCLEOTIDE SEQUENCE</scope>
</reference>
<protein>
    <submittedName>
        <fullName evidence="1">Uncharacterized protein</fullName>
    </submittedName>
</protein>
<name>A0A0F9FVB2_9ZZZZ</name>
<gene>
    <name evidence="1" type="ORF">LCGC14_2197140</name>
</gene>
<accession>A0A0F9FVB2</accession>
<proteinExistence type="predicted"/>
<organism evidence="1">
    <name type="scientific">marine sediment metagenome</name>
    <dbReference type="NCBI Taxonomy" id="412755"/>
    <lineage>
        <taxon>unclassified sequences</taxon>
        <taxon>metagenomes</taxon>
        <taxon>ecological metagenomes</taxon>
    </lineage>
</organism>